<feature type="domain" description="Glycosyl transferase family 1" evidence="2">
    <location>
        <begin position="221"/>
        <end position="381"/>
    </location>
</feature>
<evidence type="ECO:0000259" key="2">
    <source>
        <dbReference type="Pfam" id="PF00534"/>
    </source>
</evidence>
<dbReference type="SUPFAM" id="SSF53756">
    <property type="entry name" value="UDP-Glycosyltransferase/glycogen phosphorylase"/>
    <property type="match status" value="2"/>
</dbReference>
<dbReference type="Pfam" id="PF00534">
    <property type="entry name" value="Glycos_transf_1"/>
    <property type="match status" value="2"/>
</dbReference>
<dbReference type="CDD" id="cd03809">
    <property type="entry name" value="GT4_MtfB-like"/>
    <property type="match status" value="2"/>
</dbReference>
<dbReference type="GO" id="GO:0009103">
    <property type="term" value="P:lipopolysaccharide biosynthetic process"/>
    <property type="evidence" value="ECO:0007669"/>
    <property type="project" value="TreeGrafter"/>
</dbReference>
<dbReference type="InterPro" id="IPR001296">
    <property type="entry name" value="Glyco_trans_1"/>
</dbReference>
<protein>
    <submittedName>
        <fullName evidence="3">Glycosyltransferase involved in cell wall bisynthesis</fullName>
    </submittedName>
</protein>
<dbReference type="Proteomes" id="UP000183454">
    <property type="component" value="Unassembled WGS sequence"/>
</dbReference>
<dbReference type="AlphaFoldDB" id="A0A1H2Q962"/>
<dbReference type="RefSeq" id="WP_074664801.1">
    <property type="nucleotide sequence ID" value="NZ_FNNH01000002.1"/>
</dbReference>
<name>A0A1H2Q962_9PROT</name>
<dbReference type="GO" id="GO:0016757">
    <property type="term" value="F:glycosyltransferase activity"/>
    <property type="evidence" value="ECO:0007669"/>
    <property type="project" value="InterPro"/>
</dbReference>
<dbReference type="EMBL" id="FNNH01000002">
    <property type="protein sequence ID" value="SDW03686.1"/>
    <property type="molecule type" value="Genomic_DNA"/>
</dbReference>
<dbReference type="PANTHER" id="PTHR46401">
    <property type="entry name" value="GLYCOSYLTRANSFERASE WBBK-RELATED"/>
    <property type="match status" value="1"/>
</dbReference>
<accession>A0A1H2Q962</accession>
<sequence length="998" mass="112534">MRIVIDMQGVQGDSRHRGIGRYSMALAQAMVRNRGSHEILIALNGLFPESIEPIRAAFDGIMPQENIRVWHAVHPVKSLDPANTWRRHTVELMREAFLESLTPDIVHISSLFEGFGDDAVHSIGLCQAQYLTAVTLYDLIPLIQSETYLKPNPTYEAFYREKIEYLKRADLFLAISESSRQEAIKHLELPSSNIMNISAAANDLFKPINISVPDEQAIRKRFQLSKPFLMYSGATDERKNHLRLIKAFSLLSPELQAKFQLAIVGHLPDNHRQKFNTYAEICGLKPSDVVITGKVTDEELVKLYNLCTLFVFPSCYEGFGLPALEAMACGAPVVGSNNSSVPEVIGFNDALFDPFDARSISEKMTKVLCDEHFRRQLVKHGLEQAKKFSWDRCAKKAISSFELLYAKQNQPIGSTKGLLSKSQTVSWLINKITQLQQPPSEEYDWISTASAIAKNHSQSIEKQLLVDISELVHRDAKTGIQRVVRSVLVELLQSPPHGFRVEPVYAIHNQSGYRYARKFKQQFLNLQDSAVIDDPIEVSNDDIFLGLDLQHHVVLQQANYYSYLRDIGVKVYFIVYDLLPVYLPEMFPLGASPMHAQWLGVLAQTDGVVCISRAVADEMNEWLSVYGPQRKRSFKIGSFHLGADVAGSIPTKGMPQDAHYVLDTLSSRPTFLMVGTIEPRKGQMQTLLSFEALWSQGEEINLVMVGKRGWNVDLLVEMLRTHSELNHRLFWLEGISDEYLKEVYANSTCLIAASQGEGFGLPLIEAAQHGLPIIARDIPVFREVAGEHAFYFMDDIESGVITQAVKQWLSLFEKGEYPKSESMPWLTWRESTQQLLDVILNDNWYQTWMPDRILRYYGADDRLGTQVGVRRGRNMITTGIAGFLIFGPYVALDAGNYQVSIFGNMRNSVNNTRVDVSANQGHQILAEELITDSESENCLITLPFTLHTPSNDLEIRMWVEEGTDLSVSLVKIEPCLTAESHSTKSIISDMYTASEINL</sequence>
<dbReference type="Gene3D" id="3.40.50.2000">
    <property type="entry name" value="Glycogen Phosphorylase B"/>
    <property type="match status" value="3"/>
</dbReference>
<reference evidence="3 4" key="1">
    <citation type="submission" date="2016-10" db="EMBL/GenBank/DDBJ databases">
        <authorList>
            <person name="de Groot N.N."/>
        </authorList>
    </citation>
    <scope>NUCLEOTIDE SEQUENCE [LARGE SCALE GENOMIC DNA]</scope>
    <source>
        <strain evidence="3 4">Nm110</strain>
    </source>
</reference>
<evidence type="ECO:0000256" key="1">
    <source>
        <dbReference type="ARBA" id="ARBA00022679"/>
    </source>
</evidence>
<gene>
    <name evidence="3" type="ORF">SAMN05421882_10029</name>
</gene>
<proteinExistence type="predicted"/>
<evidence type="ECO:0000313" key="3">
    <source>
        <dbReference type="EMBL" id="SDW03686.1"/>
    </source>
</evidence>
<keyword evidence="1 3" id="KW-0808">Transferase</keyword>
<organism evidence="3 4">
    <name type="scientific">Nitrosomonas communis</name>
    <dbReference type="NCBI Taxonomy" id="44574"/>
    <lineage>
        <taxon>Bacteria</taxon>
        <taxon>Pseudomonadati</taxon>
        <taxon>Pseudomonadota</taxon>
        <taxon>Betaproteobacteria</taxon>
        <taxon>Nitrosomonadales</taxon>
        <taxon>Nitrosomonadaceae</taxon>
        <taxon>Nitrosomonas</taxon>
    </lineage>
</organism>
<feature type="domain" description="Glycosyl transferase family 1" evidence="2">
    <location>
        <begin position="667"/>
        <end position="810"/>
    </location>
</feature>
<evidence type="ECO:0000313" key="4">
    <source>
        <dbReference type="Proteomes" id="UP000183454"/>
    </source>
</evidence>
<dbReference type="PANTHER" id="PTHR46401:SF2">
    <property type="entry name" value="GLYCOSYLTRANSFERASE WBBK-RELATED"/>
    <property type="match status" value="1"/>
</dbReference>